<evidence type="ECO:0000256" key="1">
    <source>
        <dbReference type="ARBA" id="ARBA00022723"/>
    </source>
</evidence>
<reference evidence="6" key="1">
    <citation type="journal article" date="2020" name="Stud. Mycol.">
        <title>101 Dothideomycetes genomes: a test case for predicting lifestyles and emergence of pathogens.</title>
        <authorList>
            <person name="Haridas S."/>
            <person name="Albert R."/>
            <person name="Binder M."/>
            <person name="Bloem J."/>
            <person name="Labutti K."/>
            <person name="Salamov A."/>
            <person name="Andreopoulos B."/>
            <person name="Baker S."/>
            <person name="Barry K."/>
            <person name="Bills G."/>
            <person name="Bluhm B."/>
            <person name="Cannon C."/>
            <person name="Castanera R."/>
            <person name="Culley D."/>
            <person name="Daum C."/>
            <person name="Ezra D."/>
            <person name="Gonzalez J."/>
            <person name="Henrissat B."/>
            <person name="Kuo A."/>
            <person name="Liang C."/>
            <person name="Lipzen A."/>
            <person name="Lutzoni F."/>
            <person name="Magnuson J."/>
            <person name="Mondo S."/>
            <person name="Nolan M."/>
            <person name="Ohm R."/>
            <person name="Pangilinan J."/>
            <person name="Park H.-J."/>
            <person name="Ramirez L."/>
            <person name="Alfaro M."/>
            <person name="Sun H."/>
            <person name="Tritt A."/>
            <person name="Yoshinaga Y."/>
            <person name="Zwiers L.-H."/>
            <person name="Turgeon B."/>
            <person name="Goodwin S."/>
            <person name="Spatafora J."/>
            <person name="Crous P."/>
            <person name="Grigoriev I."/>
        </authorList>
    </citation>
    <scope>NUCLEOTIDE SEQUENCE</scope>
    <source>
        <strain evidence="6">CBS 119687</strain>
    </source>
</reference>
<dbReference type="RefSeq" id="XP_033525130.1">
    <property type="nucleotide sequence ID" value="XM_033664853.1"/>
</dbReference>
<dbReference type="InterPro" id="IPR013083">
    <property type="entry name" value="Znf_RING/FYVE/PHD"/>
</dbReference>
<dbReference type="Proteomes" id="UP000799771">
    <property type="component" value="Unassembled WGS sequence"/>
</dbReference>
<name>A0A6A6AHL4_9PLEO</name>
<organism evidence="6 7">
    <name type="scientific">Dothidotthia symphoricarpi CBS 119687</name>
    <dbReference type="NCBI Taxonomy" id="1392245"/>
    <lineage>
        <taxon>Eukaryota</taxon>
        <taxon>Fungi</taxon>
        <taxon>Dikarya</taxon>
        <taxon>Ascomycota</taxon>
        <taxon>Pezizomycotina</taxon>
        <taxon>Dothideomycetes</taxon>
        <taxon>Pleosporomycetidae</taxon>
        <taxon>Pleosporales</taxon>
        <taxon>Dothidotthiaceae</taxon>
        <taxon>Dothidotthia</taxon>
    </lineage>
</organism>
<evidence type="ECO:0000259" key="5">
    <source>
        <dbReference type="PROSITE" id="PS50089"/>
    </source>
</evidence>
<dbReference type="InterPro" id="IPR001841">
    <property type="entry name" value="Znf_RING"/>
</dbReference>
<proteinExistence type="predicted"/>
<evidence type="ECO:0000313" key="7">
    <source>
        <dbReference type="Proteomes" id="UP000799771"/>
    </source>
</evidence>
<evidence type="ECO:0000256" key="2">
    <source>
        <dbReference type="ARBA" id="ARBA00022771"/>
    </source>
</evidence>
<dbReference type="EMBL" id="ML977503">
    <property type="protein sequence ID" value="KAF2130743.1"/>
    <property type="molecule type" value="Genomic_DNA"/>
</dbReference>
<evidence type="ECO:0000256" key="3">
    <source>
        <dbReference type="ARBA" id="ARBA00022833"/>
    </source>
</evidence>
<accession>A0A6A6AHL4</accession>
<dbReference type="SMART" id="SM00184">
    <property type="entry name" value="RING"/>
    <property type="match status" value="1"/>
</dbReference>
<evidence type="ECO:0000313" key="6">
    <source>
        <dbReference type="EMBL" id="KAF2130743.1"/>
    </source>
</evidence>
<keyword evidence="1" id="KW-0479">Metal-binding</keyword>
<dbReference type="InterPro" id="IPR017907">
    <property type="entry name" value="Znf_RING_CS"/>
</dbReference>
<protein>
    <recommendedName>
        <fullName evidence="5">RING-type domain-containing protein</fullName>
    </recommendedName>
</protein>
<dbReference type="GeneID" id="54405285"/>
<feature type="domain" description="RING-type" evidence="5">
    <location>
        <begin position="68"/>
        <end position="126"/>
    </location>
</feature>
<dbReference type="OrthoDB" id="3797060at2759"/>
<dbReference type="GO" id="GO:0008270">
    <property type="term" value="F:zinc ion binding"/>
    <property type="evidence" value="ECO:0007669"/>
    <property type="project" value="UniProtKB-KW"/>
</dbReference>
<dbReference type="PROSITE" id="PS00518">
    <property type="entry name" value="ZF_RING_1"/>
    <property type="match status" value="1"/>
</dbReference>
<dbReference type="SUPFAM" id="SSF57850">
    <property type="entry name" value="RING/U-box"/>
    <property type="match status" value="1"/>
</dbReference>
<dbReference type="PROSITE" id="PS50089">
    <property type="entry name" value="ZF_RING_2"/>
    <property type="match status" value="1"/>
</dbReference>
<evidence type="ECO:0000256" key="4">
    <source>
        <dbReference type="PROSITE-ProRule" id="PRU00175"/>
    </source>
</evidence>
<gene>
    <name evidence="6" type="ORF">P153DRAFT_312662</name>
</gene>
<sequence length="351" mass="40327">MIARSGAREIAWTDSTSRRLCPHGVFFLCMSIWLVTHTRRLPRPDVEKAVAVHREEPSSPGKWQGTCCSICSRDWYVDSEYACELKCGHWLCLECVTEIVDEAGRGNLMDGETDPGQKYWRCSECRDINPVLKDRADIIQPDELQYWRYKIANHRLIHEITDWLWRMEQAELDGWCPALPPHLSDERANPADIKEVRKVHVHMPDAVQVMEAVPIYVASLLNWGYSLDNPTNTKEADVLKACLVAELQRLASSKRKFNSTELVEHMKTVGERAFVPHVVSASDQRLGNPILPPGYVAYREFLCKWTALGCFLSPSGRTEVVGFMREMEKNKSHVWWKDVREVFFNRGAPVQ</sequence>
<dbReference type="AlphaFoldDB" id="A0A6A6AHL4"/>
<keyword evidence="3" id="KW-0862">Zinc</keyword>
<keyword evidence="2 4" id="KW-0863">Zinc-finger</keyword>
<keyword evidence="7" id="KW-1185">Reference proteome</keyword>
<dbReference type="Gene3D" id="3.30.40.10">
    <property type="entry name" value="Zinc/RING finger domain, C3HC4 (zinc finger)"/>
    <property type="match status" value="1"/>
</dbReference>